<sequence length="255" mass="28891">MTDRPTAAKRPVLRRVTLIVLAAFTAWHIFATFLWIAPASGLRQILPGDLLRSYMVPLFGQSWSVFAPEPINGDYRLRVRAVVVQDGEEKTSKWIDATKAELAMSTHHLFPPRAAILATELASRYKGAYDDLGNGHHRIVALSYYKGADWSDRLRGDLIKQGKDPDLDDYLEVERRATAYATQVAYAVWPGEVVRVQYEVSRQNVIPFDRRNDPNAKRPKPKIVKTGWRGPLEEPGQSRSAFTETFRKALRESGQ</sequence>
<reference evidence="3 4" key="1">
    <citation type="submission" date="2020-07" db="EMBL/GenBank/DDBJ databases">
        <title>Sequencing the genomes of 1000 actinobacteria strains.</title>
        <authorList>
            <person name="Klenk H.-P."/>
        </authorList>
    </citation>
    <scope>NUCLEOTIDE SEQUENCE [LARGE SCALE GENOMIC DNA]</scope>
    <source>
        <strain evidence="3 4">DSM 22083</strain>
    </source>
</reference>
<comment type="caution">
    <text evidence="3">The sequence shown here is derived from an EMBL/GenBank/DDBJ whole genome shotgun (WGS) entry which is preliminary data.</text>
</comment>
<feature type="region of interest" description="Disordered" evidence="1">
    <location>
        <begin position="209"/>
        <end position="255"/>
    </location>
</feature>
<keyword evidence="4" id="KW-1185">Reference proteome</keyword>
<protein>
    <submittedName>
        <fullName evidence="3">Uncharacterized protein</fullName>
    </submittedName>
</protein>
<dbReference type="AlphaFoldDB" id="A0A7Y9L838"/>
<name>A0A7Y9L838_9ACTN</name>
<keyword evidence="2" id="KW-1133">Transmembrane helix</keyword>
<dbReference type="Pfam" id="PF19136">
    <property type="entry name" value="DUF5819"/>
    <property type="match status" value="1"/>
</dbReference>
<keyword evidence="2" id="KW-0812">Transmembrane</keyword>
<gene>
    <name evidence="3" type="ORF">BKA15_001693</name>
</gene>
<dbReference type="RefSeq" id="WP_179749754.1">
    <property type="nucleotide sequence ID" value="NZ_JACCBU010000001.1"/>
</dbReference>
<evidence type="ECO:0000256" key="2">
    <source>
        <dbReference type="SAM" id="Phobius"/>
    </source>
</evidence>
<proteinExistence type="predicted"/>
<evidence type="ECO:0000313" key="4">
    <source>
        <dbReference type="Proteomes" id="UP000569914"/>
    </source>
</evidence>
<feature type="transmembrane region" description="Helical" evidence="2">
    <location>
        <begin position="12"/>
        <end position="37"/>
    </location>
</feature>
<evidence type="ECO:0000256" key="1">
    <source>
        <dbReference type="SAM" id="MobiDB-lite"/>
    </source>
</evidence>
<evidence type="ECO:0000313" key="3">
    <source>
        <dbReference type="EMBL" id="NYE70364.1"/>
    </source>
</evidence>
<feature type="compositionally biased region" description="Basic and acidic residues" evidence="1">
    <location>
        <begin position="245"/>
        <end position="255"/>
    </location>
</feature>
<organism evidence="3 4">
    <name type="scientific">Microlunatus parietis</name>
    <dbReference type="NCBI Taxonomy" id="682979"/>
    <lineage>
        <taxon>Bacteria</taxon>
        <taxon>Bacillati</taxon>
        <taxon>Actinomycetota</taxon>
        <taxon>Actinomycetes</taxon>
        <taxon>Propionibacteriales</taxon>
        <taxon>Propionibacteriaceae</taxon>
        <taxon>Microlunatus</taxon>
    </lineage>
</organism>
<accession>A0A7Y9L838</accession>
<dbReference type="Proteomes" id="UP000569914">
    <property type="component" value="Unassembled WGS sequence"/>
</dbReference>
<dbReference type="EMBL" id="JACCBU010000001">
    <property type="protein sequence ID" value="NYE70364.1"/>
    <property type="molecule type" value="Genomic_DNA"/>
</dbReference>
<keyword evidence="2" id="KW-0472">Membrane</keyword>
<dbReference type="InterPro" id="IPR043857">
    <property type="entry name" value="DUF5819"/>
</dbReference>